<name>A0ABN8P5E3_9CNID</name>
<evidence type="ECO:0000256" key="1">
    <source>
        <dbReference type="ARBA" id="ARBA00004498"/>
    </source>
</evidence>
<comment type="function">
    <text evidence="8">Ligand for members of the frizzled family of seven transmembrane receptors.</text>
</comment>
<gene>
    <name evidence="9" type="ORF">PLOB_00036622</name>
</gene>
<dbReference type="PANTHER" id="PTHR12027">
    <property type="entry name" value="WNT RELATED"/>
    <property type="match status" value="1"/>
</dbReference>
<evidence type="ECO:0000256" key="3">
    <source>
        <dbReference type="ARBA" id="ARBA00022473"/>
    </source>
</evidence>
<dbReference type="Proteomes" id="UP001159405">
    <property type="component" value="Unassembled WGS sequence"/>
</dbReference>
<keyword evidence="3 8" id="KW-0217">Developmental protein</keyword>
<evidence type="ECO:0000256" key="4">
    <source>
        <dbReference type="ARBA" id="ARBA00022525"/>
    </source>
</evidence>
<evidence type="ECO:0000256" key="7">
    <source>
        <dbReference type="ARBA" id="ARBA00023157"/>
    </source>
</evidence>
<comment type="similarity">
    <text evidence="2 8">Belongs to the Wnt family.</text>
</comment>
<reference evidence="9 10" key="1">
    <citation type="submission" date="2022-05" db="EMBL/GenBank/DDBJ databases">
        <authorList>
            <consortium name="Genoscope - CEA"/>
            <person name="William W."/>
        </authorList>
    </citation>
    <scope>NUCLEOTIDE SEQUENCE [LARGE SCALE GENOMIC DNA]</scope>
</reference>
<keyword evidence="5" id="KW-0272">Extracellular matrix</keyword>
<evidence type="ECO:0000256" key="6">
    <source>
        <dbReference type="ARBA" id="ARBA00022687"/>
    </source>
</evidence>
<dbReference type="InterPro" id="IPR005817">
    <property type="entry name" value="Wnt"/>
</dbReference>
<comment type="subcellular location">
    <subcellularLocation>
        <location evidence="1 8">Secreted</location>
        <location evidence="1 8">Extracellular space</location>
        <location evidence="1 8">Extracellular matrix</location>
    </subcellularLocation>
</comment>
<keyword evidence="6 8" id="KW-0879">Wnt signaling pathway</keyword>
<keyword evidence="10" id="KW-1185">Reference proteome</keyword>
<dbReference type="Pfam" id="PF00110">
    <property type="entry name" value="wnt"/>
    <property type="match status" value="1"/>
</dbReference>
<evidence type="ECO:0000313" key="10">
    <source>
        <dbReference type="Proteomes" id="UP001159405"/>
    </source>
</evidence>
<evidence type="ECO:0000313" key="9">
    <source>
        <dbReference type="EMBL" id="CAH3133051.1"/>
    </source>
</evidence>
<organism evidence="9 10">
    <name type="scientific">Porites lobata</name>
    <dbReference type="NCBI Taxonomy" id="104759"/>
    <lineage>
        <taxon>Eukaryota</taxon>
        <taxon>Metazoa</taxon>
        <taxon>Cnidaria</taxon>
        <taxon>Anthozoa</taxon>
        <taxon>Hexacorallia</taxon>
        <taxon>Scleractinia</taxon>
        <taxon>Fungiina</taxon>
        <taxon>Poritidae</taxon>
        <taxon>Porites</taxon>
    </lineage>
</organism>
<dbReference type="PRINTS" id="PR01349">
    <property type="entry name" value="WNTPROTEIN"/>
</dbReference>
<dbReference type="PANTHER" id="PTHR12027:SF81">
    <property type="entry name" value="WNT INHIBITOR OF DORSAL PROTEIN"/>
    <property type="match status" value="1"/>
</dbReference>
<feature type="non-terminal residue" evidence="9">
    <location>
        <position position="1"/>
    </location>
</feature>
<proteinExistence type="inferred from homology"/>
<protein>
    <recommendedName>
        <fullName evidence="8">Protein Wnt</fullName>
    </recommendedName>
</protein>
<sequence length="289" mass="33072">QLALPPPLNILKLGAYRGIQECRNQFENDSSWWNCTFDWKRVDRKLPIFFNNTLPHATPETAFLHAISAAAITYELTLKCRYNIVGCYCVRRRVSNSFLGQLGCGDNVEYGMDQTRLFFDELETGIDARTAVNRHNNRVGREIVRSSLIAWCKCHGFGGACHVKTCWKILPPFQDIGKVLKKKYSDAVPVWFVGNRLMEKIDDNMRAIKKEDTRLIYLDPSSKGYLQNDTLTPPNSEMFRKKSCTSKNSAKTNCQFFMALCSYFGLGQETVKECKRRKIAKPGQLTVKN</sequence>
<accession>A0ABN8P5E3</accession>
<dbReference type="EMBL" id="CALNXK010000052">
    <property type="protein sequence ID" value="CAH3133051.1"/>
    <property type="molecule type" value="Genomic_DNA"/>
</dbReference>
<dbReference type="SMART" id="SM00097">
    <property type="entry name" value="WNT1"/>
    <property type="match status" value="1"/>
</dbReference>
<comment type="caution">
    <text evidence="9">The sequence shown here is derived from an EMBL/GenBank/DDBJ whole genome shotgun (WGS) entry which is preliminary data.</text>
</comment>
<evidence type="ECO:0000256" key="2">
    <source>
        <dbReference type="ARBA" id="ARBA00005683"/>
    </source>
</evidence>
<evidence type="ECO:0000256" key="5">
    <source>
        <dbReference type="ARBA" id="ARBA00022530"/>
    </source>
</evidence>
<evidence type="ECO:0000256" key="8">
    <source>
        <dbReference type="RuleBase" id="RU003500"/>
    </source>
</evidence>
<keyword evidence="4" id="KW-0964">Secreted</keyword>
<keyword evidence="7" id="KW-1015">Disulfide bond</keyword>